<evidence type="ECO:0000256" key="1">
    <source>
        <dbReference type="SAM" id="MobiDB-lite"/>
    </source>
</evidence>
<sequence>MTRVLVFCLALSALAGCSGADKAAPPPAPPAVLSDQQQQALQKAQALRDQHAEQRKAELDARMDQAENGQ</sequence>
<organism evidence="3 4">
    <name type="scientific">Tahibacter harae</name>
    <dbReference type="NCBI Taxonomy" id="2963937"/>
    <lineage>
        <taxon>Bacteria</taxon>
        <taxon>Pseudomonadati</taxon>
        <taxon>Pseudomonadota</taxon>
        <taxon>Gammaproteobacteria</taxon>
        <taxon>Lysobacterales</taxon>
        <taxon>Rhodanobacteraceae</taxon>
        <taxon>Tahibacter</taxon>
    </lineage>
</organism>
<proteinExistence type="predicted"/>
<dbReference type="PROSITE" id="PS51257">
    <property type="entry name" value="PROKAR_LIPOPROTEIN"/>
    <property type="match status" value="1"/>
</dbReference>
<name>A0ABT1QWA0_9GAMM</name>
<feature type="region of interest" description="Disordered" evidence="1">
    <location>
        <begin position="19"/>
        <end position="70"/>
    </location>
</feature>
<dbReference type="Proteomes" id="UP001165498">
    <property type="component" value="Unassembled WGS sequence"/>
</dbReference>
<keyword evidence="2" id="KW-0732">Signal</keyword>
<keyword evidence="4" id="KW-1185">Reference proteome</keyword>
<evidence type="ECO:0008006" key="5">
    <source>
        <dbReference type="Google" id="ProtNLM"/>
    </source>
</evidence>
<feature type="signal peptide" evidence="2">
    <location>
        <begin position="1"/>
        <end position="23"/>
    </location>
</feature>
<evidence type="ECO:0000313" key="4">
    <source>
        <dbReference type="Proteomes" id="UP001165498"/>
    </source>
</evidence>
<dbReference type="RefSeq" id="WP_255915747.1">
    <property type="nucleotide sequence ID" value="NZ_JANFQO010000018.1"/>
</dbReference>
<evidence type="ECO:0000256" key="2">
    <source>
        <dbReference type="SAM" id="SignalP"/>
    </source>
</evidence>
<dbReference type="EMBL" id="JANFQO010000018">
    <property type="protein sequence ID" value="MCQ4166558.1"/>
    <property type="molecule type" value="Genomic_DNA"/>
</dbReference>
<reference evidence="3" key="1">
    <citation type="submission" date="2022-07" db="EMBL/GenBank/DDBJ databases">
        <title>Tahibacter sp., a new gammaproteobacterium isolated from the silt sample collected at pig farm.</title>
        <authorList>
            <person name="Chen H."/>
        </authorList>
    </citation>
    <scope>NUCLEOTIDE SEQUENCE</scope>
    <source>
        <strain evidence="3">P2K</strain>
    </source>
</reference>
<feature type="compositionally biased region" description="Low complexity" evidence="1">
    <location>
        <begin position="36"/>
        <end position="45"/>
    </location>
</feature>
<comment type="caution">
    <text evidence="3">The sequence shown here is derived from an EMBL/GenBank/DDBJ whole genome shotgun (WGS) entry which is preliminary data.</text>
</comment>
<accession>A0ABT1QWA0</accession>
<evidence type="ECO:0000313" key="3">
    <source>
        <dbReference type="EMBL" id="MCQ4166558.1"/>
    </source>
</evidence>
<gene>
    <name evidence="3" type="ORF">NM961_17730</name>
</gene>
<protein>
    <recommendedName>
        <fullName evidence="5">Lipoprotein</fullName>
    </recommendedName>
</protein>
<feature type="chain" id="PRO_5045641853" description="Lipoprotein" evidence="2">
    <location>
        <begin position="24"/>
        <end position="70"/>
    </location>
</feature>
<feature type="compositionally biased region" description="Basic and acidic residues" evidence="1">
    <location>
        <begin position="46"/>
        <end position="70"/>
    </location>
</feature>